<gene>
    <name evidence="2" type="ORF">ACFO0P_22560</name>
</gene>
<keyword evidence="3" id="KW-1185">Reference proteome</keyword>
<evidence type="ECO:0000313" key="3">
    <source>
        <dbReference type="Proteomes" id="UP001595939"/>
    </source>
</evidence>
<dbReference type="InterPro" id="IPR029063">
    <property type="entry name" value="SAM-dependent_MTases_sf"/>
</dbReference>
<organism evidence="2 3">
    <name type="scientific">Deinococcus sonorensis</name>
    <dbReference type="NCBI Taxonomy" id="309891"/>
    <lineage>
        <taxon>Bacteria</taxon>
        <taxon>Thermotogati</taxon>
        <taxon>Deinococcota</taxon>
        <taxon>Deinococci</taxon>
        <taxon>Deinococcales</taxon>
        <taxon>Deinococcaceae</taxon>
        <taxon>Deinococcus</taxon>
    </lineage>
</organism>
<evidence type="ECO:0008006" key="4">
    <source>
        <dbReference type="Google" id="ProtNLM"/>
    </source>
</evidence>
<dbReference type="EMBL" id="JBHSEG010000029">
    <property type="protein sequence ID" value="MFC4456570.1"/>
    <property type="molecule type" value="Genomic_DNA"/>
</dbReference>
<dbReference type="CDD" id="cd02440">
    <property type="entry name" value="AdoMet_MTases"/>
    <property type="match status" value="1"/>
</dbReference>
<reference evidence="3" key="1">
    <citation type="journal article" date="2019" name="Int. J. Syst. Evol. Microbiol.">
        <title>The Global Catalogue of Microorganisms (GCM) 10K type strain sequencing project: providing services to taxonomists for standard genome sequencing and annotation.</title>
        <authorList>
            <consortium name="The Broad Institute Genomics Platform"/>
            <consortium name="The Broad Institute Genome Sequencing Center for Infectious Disease"/>
            <person name="Wu L."/>
            <person name="Ma J."/>
        </authorList>
    </citation>
    <scope>NUCLEOTIDE SEQUENCE [LARGE SCALE GENOMIC DNA]</scope>
    <source>
        <strain evidence="3">CCUG 39970</strain>
    </source>
</reference>
<comment type="caution">
    <text evidence="2">The sequence shown here is derived from an EMBL/GenBank/DDBJ whole genome shotgun (WGS) entry which is preliminary data.</text>
</comment>
<protein>
    <recommendedName>
        <fullName evidence="4">DNA methylase N-4/N-6 domain-containing protein</fullName>
    </recommendedName>
</protein>
<feature type="compositionally biased region" description="Basic and acidic residues" evidence="1">
    <location>
        <begin position="303"/>
        <end position="324"/>
    </location>
</feature>
<dbReference type="Gene3D" id="3.40.50.150">
    <property type="entry name" value="Vaccinia Virus protein VP39"/>
    <property type="match status" value="2"/>
</dbReference>
<name>A0ABV8YGB4_9DEIO</name>
<dbReference type="RefSeq" id="WP_380130185.1">
    <property type="nucleotide sequence ID" value="NZ_JBHSEG010000029.1"/>
</dbReference>
<evidence type="ECO:0000313" key="2">
    <source>
        <dbReference type="EMBL" id="MFC4456570.1"/>
    </source>
</evidence>
<feature type="non-terminal residue" evidence="2">
    <location>
        <position position="1"/>
    </location>
</feature>
<sequence length="324" mass="35486">VVITRRSPSGRGKRPCGRRPNLQAVCLPEAPLLLGGQQLATTLRNPEARERPTEVEQARSLRHRVRAVLEELGREDTLRQGLWWVSSQPPRRTAPDDRPLWPYDPLMPEQAAAEALHPTVARAIIATYTPHKRSSVVDPMAGTGTVAQAAMDLGHQVRASDLHPRLPLIEAGDATKPSHLQPGSADLVVLHPPTYETWRASARTEDGLDAYLEFLRTVLEQQRALARPGGHVVLVVRPVQQQGRTTGDARGPLLLGARSGEVRAVHVAFARDGGEAWHILAFQIPIPEAASTELPGPPARTPTPEDRGEGMAHRPPREERGMTF</sequence>
<evidence type="ECO:0000256" key="1">
    <source>
        <dbReference type="SAM" id="MobiDB-lite"/>
    </source>
</evidence>
<accession>A0ABV8YGB4</accession>
<feature type="region of interest" description="Disordered" evidence="1">
    <location>
        <begin position="289"/>
        <end position="324"/>
    </location>
</feature>
<dbReference type="Proteomes" id="UP001595939">
    <property type="component" value="Unassembled WGS sequence"/>
</dbReference>
<proteinExistence type="predicted"/>
<dbReference type="SUPFAM" id="SSF53335">
    <property type="entry name" value="S-adenosyl-L-methionine-dependent methyltransferases"/>
    <property type="match status" value="1"/>
</dbReference>